<protein>
    <submittedName>
        <fullName evidence="3">Hydantoinase/oxoprolinase family protein</fullName>
    </submittedName>
</protein>
<name>A0A7C4KJ91_9CHLR</name>
<dbReference type="PANTHER" id="PTHR11365">
    <property type="entry name" value="5-OXOPROLINASE RELATED"/>
    <property type="match status" value="1"/>
</dbReference>
<dbReference type="InterPro" id="IPR002821">
    <property type="entry name" value="Hydantoinase_A"/>
</dbReference>
<feature type="domain" description="Hydantoinase/oxoprolinase N-terminal" evidence="2">
    <location>
        <begin position="9"/>
        <end position="169"/>
    </location>
</feature>
<dbReference type="Pfam" id="PF05378">
    <property type="entry name" value="Hydant_A_N"/>
    <property type="match status" value="1"/>
</dbReference>
<sequence length="671" mass="74060">MTFEAKWYLGIDTGGTYTDGVLLDSASRKVLRTAKVLTTHSDLRQCIAEVLDCLAIDDDPAAIAMVSLSTTLATNAIAEGKRRPVALLLLGYDPELVHKFNFHRQFGTSHYFFIDGKPGIDGKDSIPLDEAEIAKVVGEIHGEVEAFAIASYTGHRNPIHEERAGEMVASLTGFPVVEAHHLSSELDSIRRATTASLNASLLSDTQEFLDAVQAMLEQRQIRCPVMIVRGDGSIVKAEFARKRPVEIIHSGPATSAIGGQFLAGVDSALVIDMGGTTTDIALVEQGKVQAEVQAATVGPYRTCVRTIRARSLGLGGDSLIRFDHSQNMTIGPERVLPFSHFCAEFPHMKPVLVQWLREKQVIHYHDRLECWALRKDPARPVRDARTRLAVQYLQEGPWLLPQLLKRVGVVSPYQLYVEDLINQGVIERVGLTPTDLLHVTGEYAPWDSEIARIIVDAIAGVWGIEREGFIRRARDWMTRQIAAEILQFLSGKVLSEEGVFKAGRHGLDRWLFEESLVSTHPTLGCAITLKVPMVGIGAPAKAFLQDVSRVLRTEIAFPEHYEVANAVGTVVGHIMVRLEGEVIPVVDGMTVRGFSARAAHVQKEFEDFEEARIFARTQLCHLVAAEALDAGAREPMVECAEEEILPDRMVRFSAWAVARPDLNGHNSRTSR</sequence>
<dbReference type="PANTHER" id="PTHR11365:SF2">
    <property type="entry name" value="5-OXOPROLINASE"/>
    <property type="match status" value="1"/>
</dbReference>
<dbReference type="AlphaFoldDB" id="A0A7C4KJ91"/>
<feature type="domain" description="Hydantoinase A/oxoprolinase" evidence="1">
    <location>
        <begin position="191"/>
        <end position="333"/>
    </location>
</feature>
<proteinExistence type="predicted"/>
<dbReference type="InterPro" id="IPR043129">
    <property type="entry name" value="ATPase_NBD"/>
</dbReference>
<dbReference type="InterPro" id="IPR045079">
    <property type="entry name" value="Oxoprolinase-like"/>
</dbReference>
<dbReference type="GO" id="GO:0005829">
    <property type="term" value="C:cytosol"/>
    <property type="evidence" value="ECO:0007669"/>
    <property type="project" value="TreeGrafter"/>
</dbReference>
<accession>A0A7C4KJ91</accession>
<dbReference type="GO" id="GO:0006749">
    <property type="term" value="P:glutathione metabolic process"/>
    <property type="evidence" value="ECO:0007669"/>
    <property type="project" value="TreeGrafter"/>
</dbReference>
<evidence type="ECO:0000259" key="1">
    <source>
        <dbReference type="Pfam" id="PF01968"/>
    </source>
</evidence>
<gene>
    <name evidence="3" type="ORF">ENT37_13055</name>
</gene>
<reference evidence="3" key="1">
    <citation type="journal article" date="2020" name="mSystems">
        <title>Genome- and Community-Level Interaction Insights into Carbon Utilization and Element Cycling Functions of Hydrothermarchaeota in Hydrothermal Sediment.</title>
        <authorList>
            <person name="Zhou Z."/>
            <person name="Liu Y."/>
            <person name="Xu W."/>
            <person name="Pan J."/>
            <person name="Luo Z.H."/>
            <person name="Li M."/>
        </authorList>
    </citation>
    <scope>NUCLEOTIDE SEQUENCE [LARGE SCALE GENOMIC DNA]</scope>
    <source>
        <strain evidence="3">SpSt-573</strain>
    </source>
</reference>
<dbReference type="InterPro" id="IPR008040">
    <property type="entry name" value="Hydant_A_N"/>
</dbReference>
<evidence type="ECO:0000259" key="2">
    <source>
        <dbReference type="Pfam" id="PF05378"/>
    </source>
</evidence>
<organism evidence="3">
    <name type="scientific">Anaerolinea thermolimosa</name>
    <dbReference type="NCBI Taxonomy" id="229919"/>
    <lineage>
        <taxon>Bacteria</taxon>
        <taxon>Bacillati</taxon>
        <taxon>Chloroflexota</taxon>
        <taxon>Anaerolineae</taxon>
        <taxon>Anaerolineales</taxon>
        <taxon>Anaerolineaceae</taxon>
        <taxon>Anaerolinea</taxon>
    </lineage>
</organism>
<dbReference type="EMBL" id="DSYK01000652">
    <property type="protein sequence ID" value="HGS22776.1"/>
    <property type="molecule type" value="Genomic_DNA"/>
</dbReference>
<comment type="caution">
    <text evidence="3">The sequence shown here is derived from an EMBL/GenBank/DDBJ whole genome shotgun (WGS) entry which is preliminary data.</text>
</comment>
<dbReference type="Pfam" id="PF01968">
    <property type="entry name" value="Hydantoinase_A"/>
    <property type="match status" value="1"/>
</dbReference>
<dbReference type="SUPFAM" id="SSF53067">
    <property type="entry name" value="Actin-like ATPase domain"/>
    <property type="match status" value="2"/>
</dbReference>
<evidence type="ECO:0000313" key="3">
    <source>
        <dbReference type="EMBL" id="HGS22776.1"/>
    </source>
</evidence>
<dbReference type="GO" id="GO:0017168">
    <property type="term" value="F:5-oxoprolinase (ATP-hydrolyzing) activity"/>
    <property type="evidence" value="ECO:0007669"/>
    <property type="project" value="TreeGrafter"/>
</dbReference>